<dbReference type="PANTHER" id="PTHR33697">
    <property type="entry name" value="T17B22.17 PROTEIN-RELATED"/>
    <property type="match status" value="1"/>
</dbReference>
<name>J3MAC9_ORYBR</name>
<sequence length="547" mass="59850">MDAPSSTAVINPPPPKRKRKTPNDSEDDVPQGFPRMRDLSDIGSNKFSKRMPNLGTFSDFTDDLPTTCPVKRSRQSDATAKRKPPSPDLDGVFGSVRKKDRSRPLSELFNGDMWNGFKPNGRRSNQLSIDAGSCSSSSPGTSSLDTVMDKCNSRRDSAFKIDQSKGAQVSCMTRLPDDDFSHRNSFAATSFTAGSMLEPDHLKAYLPSALTKDPICKLKRQATSCSKASISSRCDRRNVKKQIISSADCGGNNGESIALEPGYHKDRVVNHRSSISEVILSEEKVDKSSVNRPSGPDVVKQLAVFPTDLDCGGAVKKQCSEVKHEHEELSEILSSPSNCDNVSASSLVFELPLQVLPPEQRTPEPARCHAVKPTKTLQLNPILYDVELSGNGCTNKGRRVPLVSLMSRWNRRPVVGYPVSVEVSDGVCFLPASGVNDHHPATSIVNGALKKDEAASPGRLRSHTGGAKPRSRRKMSELEMDKSWRPHTKTHAPSSRKMRRLSSFEINRRGAGDNKSVVGKISAPTIACIPLRVVFSRINEALSFQMK</sequence>
<accession>J3MAC9</accession>
<dbReference type="STRING" id="4533.J3MAC9"/>
<dbReference type="eggNOG" id="ENOG502QUJY">
    <property type="taxonomic scope" value="Eukaryota"/>
</dbReference>
<dbReference type="Proteomes" id="UP000006038">
    <property type="component" value="Chromosome 5"/>
</dbReference>
<dbReference type="Gramene" id="OB05G35530.1">
    <property type="protein sequence ID" value="OB05G35530.1"/>
    <property type="gene ID" value="OB05G35530"/>
</dbReference>
<feature type="compositionally biased region" description="Basic residues" evidence="1">
    <location>
        <begin position="485"/>
        <end position="500"/>
    </location>
</feature>
<reference evidence="2" key="1">
    <citation type="journal article" date="2013" name="Nat. Commun.">
        <title>Whole-genome sequencing of Oryza brachyantha reveals mechanisms underlying Oryza genome evolution.</title>
        <authorList>
            <person name="Chen J."/>
            <person name="Huang Q."/>
            <person name="Gao D."/>
            <person name="Wang J."/>
            <person name="Lang Y."/>
            <person name="Liu T."/>
            <person name="Li B."/>
            <person name="Bai Z."/>
            <person name="Luis Goicoechea J."/>
            <person name="Liang C."/>
            <person name="Chen C."/>
            <person name="Zhang W."/>
            <person name="Sun S."/>
            <person name="Liao Y."/>
            <person name="Zhang X."/>
            <person name="Yang L."/>
            <person name="Song C."/>
            <person name="Wang M."/>
            <person name="Shi J."/>
            <person name="Liu G."/>
            <person name="Liu J."/>
            <person name="Zhou H."/>
            <person name="Zhou W."/>
            <person name="Yu Q."/>
            <person name="An N."/>
            <person name="Chen Y."/>
            <person name="Cai Q."/>
            <person name="Wang B."/>
            <person name="Liu B."/>
            <person name="Min J."/>
            <person name="Huang Y."/>
            <person name="Wu H."/>
            <person name="Li Z."/>
            <person name="Zhang Y."/>
            <person name="Yin Y."/>
            <person name="Song W."/>
            <person name="Jiang J."/>
            <person name="Jackson S.A."/>
            <person name="Wing R.A."/>
            <person name="Wang J."/>
            <person name="Chen M."/>
        </authorList>
    </citation>
    <scope>NUCLEOTIDE SEQUENCE [LARGE SCALE GENOMIC DNA]</scope>
    <source>
        <strain evidence="2">cv. IRGC 101232</strain>
    </source>
</reference>
<dbReference type="AlphaFoldDB" id="J3MAC9"/>
<dbReference type="PANTHER" id="PTHR33697:SF3">
    <property type="entry name" value="TUDOR_PWWP_MBT SUPERFAMILY PROTEIN"/>
    <property type="match status" value="1"/>
</dbReference>
<proteinExistence type="predicted"/>
<feature type="compositionally biased region" description="Basic and acidic residues" evidence="1">
    <location>
        <begin position="474"/>
        <end position="484"/>
    </location>
</feature>
<reference evidence="2" key="2">
    <citation type="submission" date="2013-04" db="UniProtKB">
        <authorList>
            <consortium name="EnsemblPlants"/>
        </authorList>
    </citation>
    <scope>IDENTIFICATION</scope>
</reference>
<dbReference type="EnsemblPlants" id="OB05G35530.1">
    <property type="protein sequence ID" value="OB05G35530.1"/>
    <property type="gene ID" value="OB05G35530"/>
</dbReference>
<dbReference type="InterPro" id="IPR044679">
    <property type="entry name" value="PWWP2-like"/>
</dbReference>
<keyword evidence="3" id="KW-1185">Reference proteome</keyword>
<evidence type="ECO:0000313" key="2">
    <source>
        <dbReference type="EnsemblPlants" id="OB05G35530.1"/>
    </source>
</evidence>
<evidence type="ECO:0000256" key="1">
    <source>
        <dbReference type="SAM" id="MobiDB-lite"/>
    </source>
</evidence>
<organism evidence="2">
    <name type="scientific">Oryza brachyantha</name>
    <name type="common">malo sina</name>
    <dbReference type="NCBI Taxonomy" id="4533"/>
    <lineage>
        <taxon>Eukaryota</taxon>
        <taxon>Viridiplantae</taxon>
        <taxon>Streptophyta</taxon>
        <taxon>Embryophyta</taxon>
        <taxon>Tracheophyta</taxon>
        <taxon>Spermatophyta</taxon>
        <taxon>Magnoliopsida</taxon>
        <taxon>Liliopsida</taxon>
        <taxon>Poales</taxon>
        <taxon>Poaceae</taxon>
        <taxon>BOP clade</taxon>
        <taxon>Oryzoideae</taxon>
        <taxon>Oryzeae</taxon>
        <taxon>Oryzinae</taxon>
        <taxon>Oryza</taxon>
    </lineage>
</organism>
<protein>
    <submittedName>
        <fullName evidence="2">Uncharacterized protein</fullName>
    </submittedName>
</protein>
<feature type="region of interest" description="Disordered" evidence="1">
    <location>
        <begin position="1"/>
        <end position="97"/>
    </location>
</feature>
<evidence type="ECO:0000313" key="3">
    <source>
        <dbReference type="Proteomes" id="UP000006038"/>
    </source>
</evidence>
<dbReference type="OMA" id="DMWNGFK"/>
<feature type="region of interest" description="Disordered" evidence="1">
    <location>
        <begin position="449"/>
        <end position="501"/>
    </location>
</feature>
<dbReference type="HOGENOM" id="CLU_014737_0_0_1"/>